<name>A0ABD4WF77_BACUN</name>
<comment type="caution">
    <text evidence="1">The sequence shown here is derived from an EMBL/GenBank/DDBJ whole genome shotgun (WGS) entry which is preliminary data.</text>
</comment>
<dbReference type="EMBL" id="JAQNRK010000005">
    <property type="protein sequence ID" value="MDC1793941.1"/>
    <property type="molecule type" value="Genomic_DNA"/>
</dbReference>
<evidence type="ECO:0000313" key="2">
    <source>
        <dbReference type="Proteomes" id="UP001215818"/>
    </source>
</evidence>
<dbReference type="Proteomes" id="UP001215818">
    <property type="component" value="Unassembled WGS sequence"/>
</dbReference>
<protein>
    <submittedName>
        <fullName evidence="1">Uncharacterized protein</fullName>
    </submittedName>
</protein>
<dbReference type="PROSITE" id="PS51257">
    <property type="entry name" value="PROKAR_LIPOPROTEIN"/>
    <property type="match status" value="1"/>
</dbReference>
<evidence type="ECO:0000313" key="1">
    <source>
        <dbReference type="EMBL" id="MDC1793941.1"/>
    </source>
</evidence>
<organism evidence="1 2">
    <name type="scientific">Bacteroides uniformis</name>
    <dbReference type="NCBI Taxonomy" id="820"/>
    <lineage>
        <taxon>Bacteria</taxon>
        <taxon>Pseudomonadati</taxon>
        <taxon>Bacteroidota</taxon>
        <taxon>Bacteroidia</taxon>
        <taxon>Bacteroidales</taxon>
        <taxon>Bacteroidaceae</taxon>
        <taxon>Bacteroides</taxon>
    </lineage>
</organism>
<dbReference type="RefSeq" id="WP_229126653.1">
    <property type="nucleotide sequence ID" value="NZ_JADMRM010000005.1"/>
</dbReference>
<proteinExistence type="predicted"/>
<gene>
    <name evidence="1" type="ORF">POY73_07330</name>
</gene>
<accession>A0ABD4WF77</accession>
<dbReference type="AlphaFoldDB" id="A0ABD4WF77"/>
<reference evidence="1 2" key="1">
    <citation type="submission" date="2022-10" db="EMBL/GenBank/DDBJ databases">
        <title>Human gut microbiome strain richness.</title>
        <authorList>
            <person name="Chen-Liaw A."/>
        </authorList>
    </citation>
    <scope>NUCLEOTIDE SEQUENCE [LARGE SCALE GENOMIC DNA]</scope>
    <source>
        <strain evidence="1 2">D53st1_B1_D53t1_180928</strain>
    </source>
</reference>
<sequence length="54" mass="5969">MKTTDLFQSILLFALFLCGLTACNDSDEIRLSPFQETTVKGEASTLQIDLTRGD</sequence>